<proteinExistence type="predicted"/>
<reference evidence="4" key="1">
    <citation type="submission" date="2024-02" db="UniProtKB">
        <authorList>
            <consortium name="WormBaseParasite"/>
        </authorList>
    </citation>
    <scope>IDENTIFICATION</scope>
</reference>
<keyword evidence="3" id="KW-1185">Reference proteome</keyword>
<protein>
    <submittedName>
        <fullName evidence="4">Uncharacterized protein</fullName>
    </submittedName>
</protein>
<keyword evidence="2" id="KW-0472">Membrane</keyword>
<sequence>MGEKSFLILLKEFSNHYNLRGSYYKGMKETIKEGFKTIKRHRWDGFGHIYVFERYVTNYHNQNGREVKFKNNGPETSKEIYLFEHLVLQRVQIFEINITFAQTRSDGIRVSYAKNSNLYQTITVGHPKKEHLIQSTLNTCHLLHCQNGFIFIHSKKSGMDIIELKISDFTQIVYEKFITDSGKLLFGPINIEGNHFPLILCPYYDWVNTFSKVTFNPKEKNGIKYSSFGNSHILLPIYPRHSYSTMFICGEMEYIDETKLDIGYEIIIEKRTKKLEVKELNLLKNTLSCKDELSEQSYYYFAYSINNNKEATMKNIFINNFKDFRIYHNNIIYMYDKNGKKIKELEKKGFNFLSETVNNKYNYPIIKPSCAKRVKPLNASLKVFTESGEEIKFSENQENSDIKRFLIDKNIMEKKNKYECRIVIDNINGKEYLKDFYNNVFVGKLISIDDNGNEKIIKTLEFKKNFEGFGKYSCILSSLDGKKLHKDSKYIKPITFETFPSEMIKEIQKTTWQSVRTIIIDCNKKIYNFAKLSDMYVIFSKTSKYKYSVKNETVMFFEENEFVRFKHMDYNFNENNLTKINYHCIYSTSSNATFTIKKSGIILEKEISILKEDNKSKTSTILIVILILLITGIFCAIIISIIIIKKAKKAKKLRKKLGLNSFISNSAMSSSSMSTSTSLSDLSSSISDKSSYSKSFSNATNKKSLMGNKKSKQ</sequence>
<evidence type="ECO:0000313" key="3">
    <source>
        <dbReference type="Proteomes" id="UP000035681"/>
    </source>
</evidence>
<organism evidence="3 4">
    <name type="scientific">Strongyloides stercoralis</name>
    <name type="common">Threadworm</name>
    <dbReference type="NCBI Taxonomy" id="6248"/>
    <lineage>
        <taxon>Eukaryota</taxon>
        <taxon>Metazoa</taxon>
        <taxon>Ecdysozoa</taxon>
        <taxon>Nematoda</taxon>
        <taxon>Chromadorea</taxon>
        <taxon>Rhabditida</taxon>
        <taxon>Tylenchina</taxon>
        <taxon>Panagrolaimomorpha</taxon>
        <taxon>Strongyloidoidea</taxon>
        <taxon>Strongyloididae</taxon>
        <taxon>Strongyloides</taxon>
    </lineage>
</organism>
<evidence type="ECO:0000256" key="1">
    <source>
        <dbReference type="SAM" id="MobiDB-lite"/>
    </source>
</evidence>
<feature type="compositionally biased region" description="Low complexity" evidence="1">
    <location>
        <begin position="667"/>
        <end position="699"/>
    </location>
</feature>
<feature type="region of interest" description="Disordered" evidence="1">
    <location>
        <begin position="667"/>
        <end position="713"/>
    </location>
</feature>
<dbReference type="Proteomes" id="UP000035681">
    <property type="component" value="Unplaced"/>
</dbReference>
<dbReference type="AlphaFoldDB" id="A0AAF5CY00"/>
<evidence type="ECO:0000313" key="4">
    <source>
        <dbReference type="WBParaSite" id="TCONS_00003641.p1"/>
    </source>
</evidence>
<evidence type="ECO:0000256" key="2">
    <source>
        <dbReference type="SAM" id="Phobius"/>
    </source>
</evidence>
<accession>A0AAF5CY00</accession>
<dbReference type="WBParaSite" id="TCONS_00003641.p1">
    <property type="protein sequence ID" value="TCONS_00003641.p1"/>
    <property type="gene ID" value="XLOC_000057"/>
</dbReference>
<name>A0AAF5CY00_STRER</name>
<keyword evidence="2" id="KW-1133">Transmembrane helix</keyword>
<feature type="transmembrane region" description="Helical" evidence="2">
    <location>
        <begin position="621"/>
        <end position="644"/>
    </location>
</feature>
<keyword evidence="2" id="KW-0812">Transmembrane</keyword>